<feature type="transmembrane region" description="Helical" evidence="1">
    <location>
        <begin position="340"/>
        <end position="361"/>
    </location>
</feature>
<protein>
    <submittedName>
        <fullName evidence="2">DUF373 family protein</fullName>
    </submittedName>
</protein>
<sequence>MVTLVLCIDREGSVDSATPAVGDDVVTDLVTDVGIEDPEDSRVNSLLESLKVARDLRAEGSEAVVAVVSCAGEGVDADRVLAEQVDDLVARYDPTGAVVVVDSAEDEQTVPIVESRVRVDAVDRVIVRQARDIESTYYLLKQVLGDEELRKTVLVPLGVILLAVPALLAATESVTVTVSLVAAVIGVFFLYKGLGVGDLIARTPSAVQRAFYAGRVSVVTYVVGLGLALVGGFVGVVGATRLDDPLLMTMEFAYESVPWFALGALAAATGRLLDEWLENDEVRSSFLNLPFGVVAIGFVVRGFAGFFLERATVIGSVRVPTIAVGAVTVDGFPLTPGMRLAVFVGAGLCISLLGVGVASYVSATTVEELDQGV</sequence>
<dbReference type="PANTHER" id="PTHR38815">
    <property type="entry name" value="HYPOTHETICAL MEMBRANE PROTEIN, CONSERVED, DUF373 FAMILY"/>
    <property type="match status" value="1"/>
</dbReference>
<feature type="transmembrane region" description="Helical" evidence="1">
    <location>
        <begin position="286"/>
        <end position="308"/>
    </location>
</feature>
<dbReference type="PANTHER" id="PTHR38815:SF1">
    <property type="entry name" value="DUF373 FAMILY PROTEIN"/>
    <property type="match status" value="1"/>
</dbReference>
<keyword evidence="1" id="KW-0472">Membrane</keyword>
<comment type="caution">
    <text evidence="2">The sequence shown here is derived from an EMBL/GenBank/DDBJ whole genome shotgun (WGS) entry which is preliminary data.</text>
</comment>
<gene>
    <name evidence="2" type="ORF">ACFQHK_07745</name>
</gene>
<feature type="transmembrane region" description="Helical" evidence="1">
    <location>
        <begin position="257"/>
        <end position="274"/>
    </location>
</feature>
<dbReference type="InterPro" id="IPR007254">
    <property type="entry name" value="DUF373"/>
</dbReference>
<dbReference type="Pfam" id="PF04123">
    <property type="entry name" value="DUF373"/>
    <property type="match status" value="1"/>
</dbReference>
<feature type="transmembrane region" description="Helical" evidence="1">
    <location>
        <begin position="149"/>
        <end position="168"/>
    </location>
</feature>
<feature type="transmembrane region" description="Helical" evidence="1">
    <location>
        <begin position="174"/>
        <end position="191"/>
    </location>
</feature>
<keyword evidence="1" id="KW-0812">Transmembrane</keyword>
<dbReference type="Proteomes" id="UP001596406">
    <property type="component" value="Unassembled WGS sequence"/>
</dbReference>
<proteinExistence type="predicted"/>
<evidence type="ECO:0000256" key="1">
    <source>
        <dbReference type="SAM" id="Phobius"/>
    </source>
</evidence>
<dbReference type="EMBL" id="JBHSXM010000001">
    <property type="protein sequence ID" value="MFC6836399.1"/>
    <property type="molecule type" value="Genomic_DNA"/>
</dbReference>
<accession>A0ABD5U7S3</accession>
<dbReference type="AlphaFoldDB" id="A0ABD5U7S3"/>
<reference evidence="2 3" key="1">
    <citation type="journal article" date="2019" name="Int. J. Syst. Evol. Microbiol.">
        <title>The Global Catalogue of Microorganisms (GCM) 10K type strain sequencing project: providing services to taxonomists for standard genome sequencing and annotation.</title>
        <authorList>
            <consortium name="The Broad Institute Genomics Platform"/>
            <consortium name="The Broad Institute Genome Sequencing Center for Infectious Disease"/>
            <person name="Wu L."/>
            <person name="Ma J."/>
        </authorList>
    </citation>
    <scope>NUCLEOTIDE SEQUENCE [LARGE SCALE GENOMIC DNA]</scope>
    <source>
        <strain evidence="2 3">PSRA2</strain>
    </source>
</reference>
<feature type="transmembrane region" description="Helical" evidence="1">
    <location>
        <begin position="212"/>
        <end position="237"/>
    </location>
</feature>
<keyword evidence="1" id="KW-1133">Transmembrane helix</keyword>
<dbReference type="RefSeq" id="WP_304448084.1">
    <property type="nucleotide sequence ID" value="NZ_JARRAH010000001.1"/>
</dbReference>
<keyword evidence="3" id="KW-1185">Reference proteome</keyword>
<evidence type="ECO:0000313" key="2">
    <source>
        <dbReference type="EMBL" id="MFC6836399.1"/>
    </source>
</evidence>
<name>A0ABD5U7S3_9EURY</name>
<evidence type="ECO:0000313" key="3">
    <source>
        <dbReference type="Proteomes" id="UP001596406"/>
    </source>
</evidence>
<organism evidence="2 3">
    <name type="scientific">Halomarina ordinaria</name>
    <dbReference type="NCBI Taxonomy" id="3033939"/>
    <lineage>
        <taxon>Archaea</taxon>
        <taxon>Methanobacteriati</taxon>
        <taxon>Methanobacteriota</taxon>
        <taxon>Stenosarchaea group</taxon>
        <taxon>Halobacteria</taxon>
        <taxon>Halobacteriales</taxon>
        <taxon>Natronomonadaceae</taxon>
        <taxon>Halomarina</taxon>
    </lineage>
</organism>